<organism evidence="1 2">
    <name type="scientific">Elsinoe australis</name>
    <dbReference type="NCBI Taxonomy" id="40998"/>
    <lineage>
        <taxon>Eukaryota</taxon>
        <taxon>Fungi</taxon>
        <taxon>Dikarya</taxon>
        <taxon>Ascomycota</taxon>
        <taxon>Pezizomycotina</taxon>
        <taxon>Dothideomycetes</taxon>
        <taxon>Dothideomycetidae</taxon>
        <taxon>Myriangiales</taxon>
        <taxon>Elsinoaceae</taxon>
        <taxon>Elsinoe</taxon>
    </lineage>
</organism>
<sequence length="179" mass="19438">MYHQTQPRTLVIKIKSWGGGSMVVTDANSGQVLYTTKLSVKKPHVVIQGATTGATVGTADFHAHTSRIDVAIYNHPLTLTSHGMLKPSYSVASPALGNENITWKNEKWSKELDKNAVDSRGNVLARMIENDGWTVEGVGSIELLDPRVQGGYGLDEMVVMALIFFHQAKGSELIQSMSG</sequence>
<comment type="caution">
    <text evidence="1">The sequence shown here is derived from an EMBL/GenBank/DDBJ whole genome shotgun (WGS) entry which is preliminary data.</text>
</comment>
<reference evidence="1 2" key="1">
    <citation type="submission" date="2017-05" db="EMBL/GenBank/DDBJ databases">
        <title>Draft genome sequence of Elsinoe australis.</title>
        <authorList>
            <person name="Cheng Q."/>
        </authorList>
    </citation>
    <scope>NUCLEOTIDE SEQUENCE [LARGE SCALE GENOMIC DNA]</scope>
    <source>
        <strain evidence="1 2">NL1</strain>
    </source>
</reference>
<proteinExistence type="predicted"/>
<protein>
    <submittedName>
        <fullName evidence="1">Uncharacterized protein</fullName>
    </submittedName>
</protein>
<dbReference type="OrthoDB" id="4725912at2759"/>
<dbReference type="AlphaFoldDB" id="A0A2P7Z0Q5"/>
<gene>
    <name evidence="1" type="ORF">B9Z65_9185</name>
</gene>
<evidence type="ECO:0000313" key="1">
    <source>
        <dbReference type="EMBL" id="PSK41799.1"/>
    </source>
</evidence>
<evidence type="ECO:0000313" key="2">
    <source>
        <dbReference type="Proteomes" id="UP000243723"/>
    </source>
</evidence>
<accession>A0A2P7Z0Q5</accession>
<dbReference type="Proteomes" id="UP000243723">
    <property type="component" value="Unassembled WGS sequence"/>
</dbReference>
<name>A0A2P7Z0Q5_9PEZI</name>
<keyword evidence="2" id="KW-1185">Reference proteome</keyword>
<dbReference type="EMBL" id="NHZQ01000342">
    <property type="protein sequence ID" value="PSK41799.1"/>
    <property type="molecule type" value="Genomic_DNA"/>
</dbReference>